<protein>
    <submittedName>
        <fullName evidence="1">Uncharacterized protein</fullName>
    </submittedName>
</protein>
<reference evidence="1" key="1">
    <citation type="submission" date="2021-05" db="EMBL/GenBank/DDBJ databases">
        <title>First report of NDM-5 and VEB-6 producing Proteus mirabilis isolated from blood of a sepsis patient in Kolkata, India.</title>
        <authorList>
            <person name="Halder G."/>
            <person name="Chaudhuri B."/>
            <person name="Dutta S."/>
        </authorList>
    </citation>
    <scope>NUCLEOTIDE SEQUENCE [LARGE SCALE GENOMIC DNA]</scope>
    <source>
        <strain evidence="1">7049</strain>
    </source>
</reference>
<accession>A0ABD5M045</accession>
<dbReference type="AlphaFoldDB" id="A0ABD5M045"/>
<comment type="caution">
    <text evidence="1">The sequence shown here is derived from an EMBL/GenBank/DDBJ whole genome shotgun (WGS) entry which is preliminary data.</text>
</comment>
<gene>
    <name evidence="1" type="ORF">I3679_009290</name>
</gene>
<evidence type="ECO:0000313" key="1">
    <source>
        <dbReference type="EMBL" id="MEY2344249.1"/>
    </source>
</evidence>
<dbReference type="EMBL" id="JADQCH020000001">
    <property type="protein sequence ID" value="MEY2344249.1"/>
    <property type="molecule type" value="Genomic_DNA"/>
</dbReference>
<name>A0ABD5M045_PROMI</name>
<proteinExistence type="predicted"/>
<organism evidence="1">
    <name type="scientific">Proteus mirabilis</name>
    <dbReference type="NCBI Taxonomy" id="584"/>
    <lineage>
        <taxon>Bacteria</taxon>
        <taxon>Pseudomonadati</taxon>
        <taxon>Pseudomonadota</taxon>
        <taxon>Gammaproteobacteria</taxon>
        <taxon>Enterobacterales</taxon>
        <taxon>Morganellaceae</taxon>
        <taxon>Proteus</taxon>
    </lineage>
</organism>
<sequence>MLKRNYYSRIGQMGNTLQKESVALSAPTSMTLINNASCAVSVNDVAFGEQTASDVKMNTIAGKI</sequence>